<evidence type="ECO:0000313" key="2">
    <source>
        <dbReference type="EMBL" id="RQP21776.1"/>
    </source>
</evidence>
<proteinExistence type="predicted"/>
<keyword evidence="1" id="KW-0732">Signal</keyword>
<evidence type="ECO:0008006" key="4">
    <source>
        <dbReference type="Google" id="ProtNLM"/>
    </source>
</evidence>
<dbReference type="SUPFAM" id="SSF143744">
    <property type="entry name" value="GlcG-like"/>
    <property type="match status" value="1"/>
</dbReference>
<keyword evidence="3" id="KW-1185">Reference proteome</keyword>
<feature type="signal peptide" evidence="1">
    <location>
        <begin position="1"/>
        <end position="22"/>
    </location>
</feature>
<dbReference type="PANTHER" id="PTHR28255:SF1">
    <property type="entry name" value="UPF0303 PROTEIN YBR137W"/>
    <property type="match status" value="1"/>
</dbReference>
<sequence length="193" mass="21145">MHLRLLAFAYIVVTFLTSPAMAQSTTDKQRLATVVAEESQLVFDSFDHATALKLGMAMVKEAQDTKAPQTVFDIRRNGQILFRVSLEGSSPDNERWVNAKIATTTRFLASTERKKLEYRAFMGADWLKSYPNGGGDAVRFWNLTPDEAAGLVGGGFPIVVKGSGFVGTIVASGGPDGSDHDFIVQVLRKFLRK</sequence>
<dbReference type="RefSeq" id="WP_124543189.1">
    <property type="nucleotide sequence ID" value="NZ_QUSW01000009.1"/>
</dbReference>
<dbReference type="Pfam" id="PF03928">
    <property type="entry name" value="HbpS-like"/>
    <property type="match status" value="1"/>
</dbReference>
<dbReference type="Proteomes" id="UP000267464">
    <property type="component" value="Unassembled WGS sequence"/>
</dbReference>
<evidence type="ECO:0000313" key="3">
    <source>
        <dbReference type="Proteomes" id="UP000267464"/>
    </source>
</evidence>
<dbReference type="InterPro" id="IPR005624">
    <property type="entry name" value="PduO/GlcC-like"/>
</dbReference>
<organism evidence="2 3">
    <name type="scientific">Piscinibacter terrae</name>
    <dbReference type="NCBI Taxonomy" id="2496871"/>
    <lineage>
        <taxon>Bacteria</taxon>
        <taxon>Pseudomonadati</taxon>
        <taxon>Pseudomonadota</taxon>
        <taxon>Betaproteobacteria</taxon>
        <taxon>Burkholderiales</taxon>
        <taxon>Sphaerotilaceae</taxon>
        <taxon>Piscinibacter</taxon>
    </lineage>
</organism>
<dbReference type="OrthoDB" id="9815315at2"/>
<feature type="chain" id="PRO_5018246070" description="Heme-degrading domain-containing protein" evidence="1">
    <location>
        <begin position="23"/>
        <end position="193"/>
    </location>
</feature>
<gene>
    <name evidence="2" type="ORF">DZC73_25365</name>
</gene>
<dbReference type="InterPro" id="IPR038084">
    <property type="entry name" value="PduO/GlcC-like_sf"/>
</dbReference>
<accession>A0A3N7HL81</accession>
<dbReference type="Gene3D" id="3.30.450.150">
    <property type="entry name" value="Haem-degrading domain"/>
    <property type="match status" value="1"/>
</dbReference>
<reference evidence="2 3" key="1">
    <citation type="submission" date="2018-08" db="EMBL/GenBank/DDBJ databases">
        <authorList>
            <person name="Khan S.A."/>
            <person name="Jeon C.O."/>
            <person name="Chun B.H."/>
            <person name="Jeong S.E."/>
        </authorList>
    </citation>
    <scope>NUCLEOTIDE SEQUENCE [LARGE SCALE GENOMIC DNA]</scope>
    <source>
        <strain evidence="2 3">S-16</strain>
    </source>
</reference>
<dbReference type="AlphaFoldDB" id="A0A3N7HL81"/>
<dbReference type="PANTHER" id="PTHR28255">
    <property type="match status" value="1"/>
</dbReference>
<reference evidence="2 3" key="2">
    <citation type="submission" date="2018-12" db="EMBL/GenBank/DDBJ databases">
        <title>Rhizobacter gummiphilus sp. nov., a rubber-degrading bacterium isolated from the soil of a botanical garden in Japan.</title>
        <authorList>
            <person name="Shunsuke S.S."/>
        </authorList>
    </citation>
    <scope>NUCLEOTIDE SEQUENCE [LARGE SCALE GENOMIC DNA]</scope>
    <source>
        <strain evidence="2 3">S-16</strain>
    </source>
</reference>
<dbReference type="EMBL" id="QUSW01000009">
    <property type="protein sequence ID" value="RQP21776.1"/>
    <property type="molecule type" value="Genomic_DNA"/>
</dbReference>
<name>A0A3N7HL81_9BURK</name>
<comment type="caution">
    <text evidence="2">The sequence shown here is derived from an EMBL/GenBank/DDBJ whole genome shotgun (WGS) entry which is preliminary data.</text>
</comment>
<evidence type="ECO:0000256" key="1">
    <source>
        <dbReference type="SAM" id="SignalP"/>
    </source>
</evidence>
<dbReference type="InterPro" id="IPR010371">
    <property type="entry name" value="YBR137W-like"/>
</dbReference>
<protein>
    <recommendedName>
        <fullName evidence="4">Heme-degrading domain-containing protein</fullName>
    </recommendedName>
</protein>